<organism evidence="1 2">
    <name type="scientific">Apibacter adventoris</name>
    <dbReference type="NCBI Taxonomy" id="1679466"/>
    <lineage>
        <taxon>Bacteria</taxon>
        <taxon>Pseudomonadati</taxon>
        <taxon>Bacteroidota</taxon>
        <taxon>Flavobacteriia</taxon>
        <taxon>Flavobacteriales</taxon>
        <taxon>Weeksellaceae</taxon>
        <taxon>Apibacter</taxon>
    </lineage>
</organism>
<dbReference type="AlphaFoldDB" id="A0A2S8AAL4"/>
<dbReference type="OrthoDB" id="1453263at2"/>
<dbReference type="RefSeq" id="WP_105246982.1">
    <property type="nucleotide sequence ID" value="NZ_PSZM01000040.1"/>
</dbReference>
<proteinExistence type="predicted"/>
<comment type="caution">
    <text evidence="1">The sequence shown here is derived from an EMBL/GenBank/DDBJ whole genome shotgun (WGS) entry which is preliminary data.</text>
</comment>
<sequence>MHNKLLRLLIIVIAIINIGMFQAQNKKTTQQEKSSQYKKKPLIYGPKSAAKIKELFFLNSQFKLPATISAINSIAGYTSSESIEGAGNIYTWDFTNGFQISAISESGGTVGGNDNIVLVSFNYGNTNSLELGNSISIHKSTLASIQKLYPGKLIKYKSSKIPTYKMENQSKYITFYFNEKNILTSLSISKYDLEI</sequence>
<gene>
    <name evidence="1" type="ORF">C4S77_07215</name>
</gene>
<dbReference type="EMBL" id="PSZM01000040">
    <property type="protein sequence ID" value="PQL91594.1"/>
    <property type="molecule type" value="Genomic_DNA"/>
</dbReference>
<keyword evidence="2" id="KW-1185">Reference proteome</keyword>
<evidence type="ECO:0000313" key="1">
    <source>
        <dbReference type="EMBL" id="PQL91594.1"/>
    </source>
</evidence>
<name>A0A2S8AAL4_9FLAO</name>
<evidence type="ECO:0008006" key="3">
    <source>
        <dbReference type="Google" id="ProtNLM"/>
    </source>
</evidence>
<reference evidence="1 2" key="1">
    <citation type="submission" date="2018-02" db="EMBL/GenBank/DDBJ databases">
        <title>Genome sequences of Apibacter spp., gut symbionts of Asian honey bees.</title>
        <authorList>
            <person name="Kwong W.K."/>
            <person name="Steele M.I."/>
            <person name="Moran N.A."/>
        </authorList>
    </citation>
    <scope>NUCLEOTIDE SEQUENCE [LARGE SCALE GENOMIC DNA]</scope>
    <source>
        <strain evidence="2">wkB301</strain>
    </source>
</reference>
<accession>A0A2S8AAL4</accession>
<protein>
    <recommendedName>
        <fullName evidence="3">DUF4309 domain-containing protein</fullName>
    </recommendedName>
</protein>
<evidence type="ECO:0000313" key="2">
    <source>
        <dbReference type="Proteomes" id="UP000238042"/>
    </source>
</evidence>
<dbReference type="Proteomes" id="UP000238042">
    <property type="component" value="Unassembled WGS sequence"/>
</dbReference>